<gene>
    <name evidence="5" type="ORF">BHE16_04880</name>
</gene>
<keyword evidence="2" id="KW-0808">Transferase</keyword>
<evidence type="ECO:0000256" key="1">
    <source>
        <dbReference type="ARBA" id="ARBA00022676"/>
    </source>
</evidence>
<keyword evidence="6" id="KW-1185">Reference proteome</keyword>
<dbReference type="PANTHER" id="PTHR45947">
    <property type="entry name" value="SULFOQUINOVOSYL TRANSFERASE SQD2"/>
    <property type="match status" value="1"/>
</dbReference>
<dbReference type="GO" id="GO:0016757">
    <property type="term" value="F:glycosyltransferase activity"/>
    <property type="evidence" value="ECO:0007669"/>
    <property type="project" value="UniProtKB-KW"/>
</dbReference>
<organism evidence="5 6">
    <name type="scientific">Neomicrococcus aestuarii</name>
    <dbReference type="NCBI Taxonomy" id="556325"/>
    <lineage>
        <taxon>Bacteria</taxon>
        <taxon>Bacillati</taxon>
        <taxon>Actinomycetota</taxon>
        <taxon>Actinomycetes</taxon>
        <taxon>Micrococcales</taxon>
        <taxon>Micrococcaceae</taxon>
        <taxon>Neomicrococcus</taxon>
    </lineage>
</organism>
<dbReference type="PANTHER" id="PTHR45947:SF14">
    <property type="entry name" value="SLL1723 PROTEIN"/>
    <property type="match status" value="1"/>
</dbReference>
<evidence type="ECO:0000313" key="5">
    <source>
        <dbReference type="EMBL" id="APF40463.1"/>
    </source>
</evidence>
<dbReference type="EMBL" id="CP018135">
    <property type="protein sequence ID" value="APF40463.1"/>
    <property type="molecule type" value="Genomic_DNA"/>
</dbReference>
<dbReference type="GO" id="GO:1901137">
    <property type="term" value="P:carbohydrate derivative biosynthetic process"/>
    <property type="evidence" value="ECO:0007669"/>
    <property type="project" value="UniProtKB-ARBA"/>
</dbReference>
<dbReference type="Pfam" id="PF00534">
    <property type="entry name" value="Glycos_transf_1"/>
    <property type="match status" value="1"/>
</dbReference>
<keyword evidence="1" id="KW-0328">Glycosyltransferase</keyword>
<evidence type="ECO:0000259" key="3">
    <source>
        <dbReference type="Pfam" id="PF00534"/>
    </source>
</evidence>
<sequence>MSTDARPIALWVVPVADLGGVARHVLDVFNLGMKDYRLVLFCPEGLLAERVRAMGGAVIAADFGPDFGYVKSLRSLDATIRALKPAIVHSHLAYADFIAAAVAARYPRVRLVSTEHGIAGDDSVYHGNQFNSFVKAKLHSVRLTRFNALAAVSEATKTAMEKKWSPRTPIQVIRNGVNRTNSMDPSGKDSTELASPRVLSLSRLAPEKRLDHLLRSFQIILQKEPNATLTVAGTGPLEAELKSLAESLGIKEKVSFPGFVDAQEAIENHDVLVQLSVWENCSYTLLDALAADIRVIATPVGGNPEIVPTEALVAAEDHHRIADLVVAHSENPSNGTHLPESWPTIQEMVSEIEELYKCNRKDVE</sequence>
<proteinExistence type="predicted"/>
<dbReference type="OrthoDB" id="477186at2"/>
<dbReference type="Gene3D" id="3.40.50.2000">
    <property type="entry name" value="Glycogen Phosphorylase B"/>
    <property type="match status" value="2"/>
</dbReference>
<dbReference type="InterPro" id="IPR050194">
    <property type="entry name" value="Glycosyltransferase_grp1"/>
</dbReference>
<dbReference type="InterPro" id="IPR028098">
    <property type="entry name" value="Glyco_trans_4-like_N"/>
</dbReference>
<evidence type="ECO:0000259" key="4">
    <source>
        <dbReference type="Pfam" id="PF13439"/>
    </source>
</evidence>
<dbReference type="RefSeq" id="WP_071893943.1">
    <property type="nucleotide sequence ID" value="NZ_CP018135.1"/>
</dbReference>
<dbReference type="SUPFAM" id="SSF53756">
    <property type="entry name" value="UDP-Glycosyltransferase/glycogen phosphorylase"/>
    <property type="match status" value="1"/>
</dbReference>
<protein>
    <submittedName>
        <fullName evidence="5">Uncharacterized protein</fullName>
    </submittedName>
</protein>
<dbReference type="KEGG" id="nae:BHE16_04880"/>
<accession>A0A1L2ZM40</accession>
<evidence type="ECO:0000256" key="2">
    <source>
        <dbReference type="ARBA" id="ARBA00022679"/>
    </source>
</evidence>
<name>A0A1L2ZM40_9MICC</name>
<dbReference type="AlphaFoldDB" id="A0A1L2ZM40"/>
<dbReference type="InterPro" id="IPR001296">
    <property type="entry name" value="Glyco_trans_1"/>
</dbReference>
<reference evidence="5 6" key="1">
    <citation type="submission" date="2016-11" db="EMBL/GenBank/DDBJ databases">
        <title>Genome sequencing of Zhihengliuella aestuarii B18 antagonistic to Plasmodiophora brassicae.</title>
        <authorList>
            <person name="Luo Y."/>
        </authorList>
    </citation>
    <scope>NUCLEOTIDE SEQUENCE [LARGE SCALE GENOMIC DNA]</scope>
    <source>
        <strain evidence="5 6">B18</strain>
    </source>
</reference>
<dbReference type="STRING" id="556325.BHE16_04880"/>
<feature type="domain" description="Glycosyltransferase subfamily 4-like N-terminal" evidence="4">
    <location>
        <begin position="19"/>
        <end position="178"/>
    </location>
</feature>
<dbReference type="Proteomes" id="UP000183530">
    <property type="component" value="Chromosome"/>
</dbReference>
<evidence type="ECO:0000313" key="6">
    <source>
        <dbReference type="Proteomes" id="UP000183530"/>
    </source>
</evidence>
<dbReference type="Pfam" id="PF13439">
    <property type="entry name" value="Glyco_transf_4"/>
    <property type="match status" value="1"/>
</dbReference>
<feature type="domain" description="Glycosyl transferase family 1" evidence="3">
    <location>
        <begin position="195"/>
        <end position="326"/>
    </location>
</feature>